<dbReference type="SUPFAM" id="SSF110296">
    <property type="entry name" value="Oligoxyloglucan reducing end-specific cellobiohydrolase"/>
    <property type="match status" value="1"/>
</dbReference>
<dbReference type="RefSeq" id="WP_386408281.1">
    <property type="nucleotide sequence ID" value="NZ_JBHTJH010000010.1"/>
</dbReference>
<dbReference type="SUPFAM" id="SSF50939">
    <property type="entry name" value="Sialidases"/>
    <property type="match status" value="1"/>
</dbReference>
<name>A0ABW3CYE1_9FLAO</name>
<dbReference type="InterPro" id="IPR026444">
    <property type="entry name" value="Secre_tail"/>
</dbReference>
<dbReference type="InterPro" id="IPR036278">
    <property type="entry name" value="Sialidase_sf"/>
</dbReference>
<evidence type="ECO:0000259" key="3">
    <source>
        <dbReference type="Pfam" id="PF18962"/>
    </source>
</evidence>
<keyword evidence="5" id="KW-1185">Reference proteome</keyword>
<evidence type="ECO:0000256" key="1">
    <source>
        <dbReference type="ARBA" id="ARBA00022729"/>
    </source>
</evidence>
<feature type="domain" description="Secretion system C-terminal sorting" evidence="3">
    <location>
        <begin position="831"/>
        <end position="900"/>
    </location>
</feature>
<gene>
    <name evidence="4" type="ORF">ACFQ1M_11375</name>
</gene>
<dbReference type="Pfam" id="PF18962">
    <property type="entry name" value="Por_Secre_tail"/>
    <property type="match status" value="1"/>
</dbReference>
<keyword evidence="1" id="KW-0732">Signal</keyword>
<dbReference type="EMBL" id="JBHTJH010000010">
    <property type="protein sequence ID" value="MFD0862806.1"/>
    <property type="molecule type" value="Genomic_DNA"/>
</dbReference>
<dbReference type="InterPro" id="IPR015943">
    <property type="entry name" value="WD40/YVTN_repeat-like_dom_sf"/>
</dbReference>
<reference evidence="5" key="1">
    <citation type="journal article" date="2019" name="Int. J. Syst. Evol. Microbiol.">
        <title>The Global Catalogue of Microorganisms (GCM) 10K type strain sequencing project: providing services to taxonomists for standard genome sequencing and annotation.</title>
        <authorList>
            <consortium name="The Broad Institute Genomics Platform"/>
            <consortium name="The Broad Institute Genome Sequencing Center for Infectious Disease"/>
            <person name="Wu L."/>
            <person name="Ma J."/>
        </authorList>
    </citation>
    <scope>NUCLEOTIDE SEQUENCE [LARGE SCALE GENOMIC DNA]</scope>
    <source>
        <strain evidence="5">CCUG 62952</strain>
    </source>
</reference>
<protein>
    <submittedName>
        <fullName evidence="4">T9SS type A sorting domain-containing protein</fullName>
    </submittedName>
</protein>
<organism evidence="4 5">
    <name type="scientific">Sungkyunkwania multivorans</name>
    <dbReference type="NCBI Taxonomy" id="1173618"/>
    <lineage>
        <taxon>Bacteria</taxon>
        <taxon>Pseudomonadati</taxon>
        <taxon>Bacteroidota</taxon>
        <taxon>Flavobacteriia</taxon>
        <taxon>Flavobacteriales</taxon>
        <taxon>Flavobacteriaceae</taxon>
        <taxon>Sungkyunkwania</taxon>
    </lineage>
</organism>
<evidence type="ECO:0000256" key="2">
    <source>
        <dbReference type="SAM" id="MobiDB-lite"/>
    </source>
</evidence>
<feature type="region of interest" description="Disordered" evidence="2">
    <location>
        <begin position="1"/>
        <end position="26"/>
    </location>
</feature>
<proteinExistence type="predicted"/>
<evidence type="ECO:0000313" key="5">
    <source>
        <dbReference type="Proteomes" id="UP001596978"/>
    </source>
</evidence>
<dbReference type="Gene3D" id="2.130.10.10">
    <property type="entry name" value="YVTN repeat-like/Quinoprotein amine dehydrogenase"/>
    <property type="match status" value="3"/>
</dbReference>
<accession>A0ABW3CYE1</accession>
<comment type="caution">
    <text evidence="4">The sequence shown here is derived from an EMBL/GenBank/DDBJ whole genome shotgun (WGS) entry which is preliminary data.</text>
</comment>
<sequence length="902" mass="95982">MNDESSMVTIEPLPRGNKKKTMEERARFHDERVKYEYKLQADPRTGEIPKEEKLLEKAEAERSIRIRSTLRAPEAAVISRGPGNLGGRTRTFVIDRSDNTNQTMIAGGVSSGVFRTTNGGASWTKVSPNDQIHNVTSIVQDPRSGFENVWYYATGETLGNSASGSGAFYLGQGIWQSTDGGLNWSQLPSTASVQTAFDSLFDVITKIEVSPTTGELFAACVGAIQRFDGVSWTVEQANSSFSTAFVTDLVIANNGRVYAAFSGNTDDDINGVWTSATGNNTTGSWTRIAQNAITSPATPENPTGWAADRRIVLGLAPSNQNILYALFTNGNSGAIEADLWQWNQGTSTWTDYSAKLPDEGTTDLAGNDPFAVQGGYDLVVSVKPDDQNFVVIGGTNAYKIADITTDPEFIRIGGYVSELSYGLYNAGGVNHHPDIHAMVFDPTNTSILYTGTDGGIHRTDNVGAATVTWVNLNNDYQTYQYYDVGIDPLVGSNGTIGGAQDNGTTIGGTIGGNGDDTTQLFFSGGDGVSADISRDGGALIVFFGSQQGNIRRLNATVGGGSVNIKPSGSPSGNAALFVTLWHLDQDNNNALYYAGNSTLYRTTDATNVTTATWTNMSNFGADNISAFATTRGAYNAASSYLLAGTRGFIDQTTPANSRPGQIYRLDDPQNAANTGPAIDITPSAATPGATVSGLAVHPTNNDIVLAVYSNYGAINIFLTTNATSATPTWTNVERNLTSFSVRSAMITEVGGNPLYFVGTGRGLYSTLNPLTTDWAIEGQNLVGQAVVSSMSYRPADNKLLVGTHGNGMFEVTVSDPTLGVEDNEKVAVSAYPNPATDLLKFELDAETMSSIEDYKVYDLSGKVVSFGELSTNGINVGNLSPGLYIAQLNGEGKTFTSKFVKK</sequence>
<evidence type="ECO:0000313" key="4">
    <source>
        <dbReference type="EMBL" id="MFD0862806.1"/>
    </source>
</evidence>
<dbReference type="Proteomes" id="UP001596978">
    <property type="component" value="Unassembled WGS sequence"/>
</dbReference>
<dbReference type="NCBIfam" id="TIGR04183">
    <property type="entry name" value="Por_Secre_tail"/>
    <property type="match status" value="1"/>
</dbReference>